<dbReference type="Gene3D" id="1.25.10.10">
    <property type="entry name" value="Leucine-rich Repeat Variant"/>
    <property type="match status" value="1"/>
</dbReference>
<accession>A0A6J2Y0L1</accession>
<evidence type="ECO:0000259" key="5">
    <source>
        <dbReference type="Pfam" id="PF22964"/>
    </source>
</evidence>
<dbReference type="GeneID" id="115883115"/>
<dbReference type="GO" id="GO:0031462">
    <property type="term" value="C:Cul2-RING ubiquitin ligase complex"/>
    <property type="evidence" value="ECO:0007669"/>
    <property type="project" value="TreeGrafter"/>
</dbReference>
<dbReference type="KEGG" id="soy:115883115"/>
<keyword evidence="2" id="KW-0433">Leucine-rich repeat</keyword>
<keyword evidence="6" id="KW-1185">Reference proteome</keyword>
<dbReference type="PANTHER" id="PTHR12904:SF22">
    <property type="entry name" value="ZYG-11 FAMILY MEMBER B, CELL CYCLE REGULATOR"/>
    <property type="match status" value="1"/>
</dbReference>
<dbReference type="Proteomes" id="UP000504635">
    <property type="component" value="Unplaced"/>
</dbReference>
<feature type="domain" description="Protein zer-1 homolog-like C-terminal" evidence="5">
    <location>
        <begin position="391"/>
        <end position="743"/>
    </location>
</feature>
<comment type="similarity">
    <text evidence="1">Belongs to the zyg-11 family.</text>
</comment>
<dbReference type="InterPro" id="IPR055142">
    <property type="entry name" value="ZER1-like_C"/>
</dbReference>
<evidence type="ECO:0000313" key="6">
    <source>
        <dbReference type="Proteomes" id="UP000504635"/>
    </source>
</evidence>
<name>A0A6J2Y0L1_SITOR</name>
<dbReference type="InParanoid" id="A0A6J2Y0L1"/>
<dbReference type="AlphaFoldDB" id="A0A6J2Y0L1"/>
<dbReference type="FunFam" id="1.25.10.10:FF:000086">
    <property type="entry name" value="protein zyg-11 homolog B isoform X2"/>
    <property type="match status" value="1"/>
</dbReference>
<reference evidence="7" key="1">
    <citation type="submission" date="2025-08" db="UniProtKB">
        <authorList>
            <consortium name="RefSeq"/>
        </authorList>
    </citation>
    <scope>IDENTIFICATION</scope>
    <source>
        <tissue evidence="7">Gonads</tissue>
    </source>
</reference>
<keyword evidence="4" id="KW-0833">Ubl conjugation pathway</keyword>
<dbReference type="Gene3D" id="3.80.10.10">
    <property type="entry name" value="Ribonuclease Inhibitor"/>
    <property type="match status" value="1"/>
</dbReference>
<protein>
    <submittedName>
        <fullName evidence="7">Protein zyg-11 homolog</fullName>
    </submittedName>
</protein>
<dbReference type="InterPro" id="IPR011989">
    <property type="entry name" value="ARM-like"/>
</dbReference>
<organism evidence="6 7">
    <name type="scientific">Sitophilus oryzae</name>
    <name type="common">Rice weevil</name>
    <name type="synonym">Curculio oryzae</name>
    <dbReference type="NCBI Taxonomy" id="7048"/>
    <lineage>
        <taxon>Eukaryota</taxon>
        <taxon>Metazoa</taxon>
        <taxon>Ecdysozoa</taxon>
        <taxon>Arthropoda</taxon>
        <taxon>Hexapoda</taxon>
        <taxon>Insecta</taxon>
        <taxon>Pterygota</taxon>
        <taxon>Neoptera</taxon>
        <taxon>Endopterygota</taxon>
        <taxon>Coleoptera</taxon>
        <taxon>Polyphaga</taxon>
        <taxon>Cucujiformia</taxon>
        <taxon>Curculionidae</taxon>
        <taxon>Dryophthorinae</taxon>
        <taxon>Sitophilus</taxon>
    </lineage>
</organism>
<keyword evidence="3" id="KW-0677">Repeat</keyword>
<proteinExistence type="inferred from homology"/>
<evidence type="ECO:0000256" key="3">
    <source>
        <dbReference type="ARBA" id="ARBA00022737"/>
    </source>
</evidence>
<dbReference type="RefSeq" id="XP_030757278.1">
    <property type="nucleotide sequence ID" value="XM_030901418.1"/>
</dbReference>
<dbReference type="PANTHER" id="PTHR12904">
    <property type="match status" value="1"/>
</dbReference>
<sequence>MYESPVSLEETCLDVICHNILTYIEPQIQTEDGWTSAVEGSDCYDDERSDKRYKFRDSHIFLINKISEKLMAKMMEKRILCDATLNIFTEHNTILKVVKIRNCKVTKCGLQVLKQHKITDLEIVNVKNISIGDILDCLGEWSIQNIVNANFSKCTFINAFRYSFMVKITSLKHLRVLNLSQTELNQATFQLICEDLKHLENLDISCTQVTDLSPLALLGETLIALSICNLVNAIDTIIETLMQLANLKFFDMSIYNEKLDAHKLDTPIILQLLEIDGLIPNIVSLDISGWKKHCLMQSLLKFIHNHIKLEFLGIVLNDVTFDPAFCDPKSPDYVHHLKIAGLGNESQIKVTLQYYKERSSYVQKALYHLFQLTSSFGEARPDVFKLVLPVMAAHSSRFGVQMAATACLYNLTRGDLSKNIHPKSLSKGVDLTLMAMETFPDEFQLQKNSLLTLCSDRILQEVNFDRYRCARLVLDALCGFEDMNMDRMAVAICSILASKVSTEETSDLGARPVYMRKLLAIVQSKTDSGIADITLKFTLSALWNLTDESAATCAVFLEQNGVTLFLNVLKVFSNNAQIETKVLGLLNNIAEVIKLRHNLINDALINELSRLLKSENIDVSYFAAGIIAHLTSDGDVAWKVSSHPRTDMLIELAEVVSHWKIPDSEMVAYRSFKPFFPLLRVDMDYQVQLWAVWAIHHVCTKNPKRYCQMMFEERGHVLLNDLLSFGESHFEIKNVSRKILDTLRQHNIQV</sequence>
<dbReference type="SUPFAM" id="SSF48371">
    <property type="entry name" value="ARM repeat"/>
    <property type="match status" value="1"/>
</dbReference>
<dbReference type="InterPro" id="IPR032675">
    <property type="entry name" value="LRR_dom_sf"/>
</dbReference>
<dbReference type="InterPro" id="IPR016024">
    <property type="entry name" value="ARM-type_fold"/>
</dbReference>
<dbReference type="OrthoDB" id="5783533at2759"/>
<evidence type="ECO:0000256" key="2">
    <source>
        <dbReference type="ARBA" id="ARBA00022614"/>
    </source>
</evidence>
<evidence type="ECO:0000313" key="7">
    <source>
        <dbReference type="RefSeq" id="XP_030757278.1"/>
    </source>
</evidence>
<evidence type="ECO:0000256" key="4">
    <source>
        <dbReference type="ARBA" id="ARBA00022786"/>
    </source>
</evidence>
<evidence type="ECO:0000256" key="1">
    <source>
        <dbReference type="ARBA" id="ARBA00009420"/>
    </source>
</evidence>
<dbReference type="InterPro" id="IPR051341">
    <property type="entry name" value="Zyg-11_UBL_adapter"/>
</dbReference>
<dbReference type="Pfam" id="PF22964">
    <property type="entry name" value="ZER1-like_2nd"/>
    <property type="match status" value="1"/>
</dbReference>
<gene>
    <name evidence="7" type="primary">LOC115883115</name>
</gene>
<dbReference type="SUPFAM" id="SSF52047">
    <property type="entry name" value="RNI-like"/>
    <property type="match status" value="1"/>
</dbReference>